<dbReference type="CDD" id="cd02955">
    <property type="entry name" value="SSP411"/>
    <property type="match status" value="1"/>
</dbReference>
<dbReference type="InterPro" id="IPR004879">
    <property type="entry name" value="Ssp411-like_TRX"/>
</dbReference>
<dbReference type="InterPro" id="IPR008928">
    <property type="entry name" value="6-hairpin_glycosidase_sf"/>
</dbReference>
<reference evidence="2" key="1">
    <citation type="submission" date="2015-04" db="EMBL/GenBank/DDBJ databases">
        <authorList>
            <person name="Syromyatnikov M.Y."/>
            <person name="Popov V.N."/>
        </authorList>
    </citation>
    <scope>NUCLEOTIDE SEQUENCE</scope>
    <source>
        <strain evidence="2">MO-1</strain>
    </source>
</reference>
<dbReference type="Gene3D" id="3.40.30.10">
    <property type="entry name" value="Glutaredoxin"/>
    <property type="match status" value="1"/>
</dbReference>
<dbReference type="PANTHER" id="PTHR42899:SF1">
    <property type="entry name" value="SPERMATOGENESIS-ASSOCIATED PROTEIN 20"/>
    <property type="match status" value="1"/>
</dbReference>
<dbReference type="InterPro" id="IPR024705">
    <property type="entry name" value="Ssp411"/>
</dbReference>
<name>A0A1S7LNQ8_MAGMO</name>
<dbReference type="PANTHER" id="PTHR42899">
    <property type="entry name" value="SPERMATOGENESIS-ASSOCIATED PROTEIN 20"/>
    <property type="match status" value="1"/>
</dbReference>
<evidence type="ECO:0000259" key="1">
    <source>
        <dbReference type="Pfam" id="PF03190"/>
    </source>
</evidence>
<dbReference type="InterPro" id="IPR036249">
    <property type="entry name" value="Thioredoxin-like_sf"/>
</dbReference>
<dbReference type="GO" id="GO:0005975">
    <property type="term" value="P:carbohydrate metabolic process"/>
    <property type="evidence" value="ECO:0007669"/>
    <property type="project" value="InterPro"/>
</dbReference>
<accession>A0A1S7LNQ8</accession>
<protein>
    <recommendedName>
        <fullName evidence="1">Spermatogenesis-associated protein 20-like TRX domain-containing protein</fullName>
    </recommendedName>
</protein>
<dbReference type="SUPFAM" id="SSF48208">
    <property type="entry name" value="Six-hairpin glycosidases"/>
    <property type="match status" value="1"/>
</dbReference>
<dbReference type="PIRSF" id="PIRSF006402">
    <property type="entry name" value="UCP006402_thioredoxin"/>
    <property type="match status" value="1"/>
</dbReference>
<dbReference type="EMBL" id="LO017727">
    <property type="protein sequence ID" value="CRH07767.1"/>
    <property type="molecule type" value="Genomic_DNA"/>
</dbReference>
<dbReference type="Pfam" id="PF03190">
    <property type="entry name" value="Thioredox_DsbH"/>
    <property type="match status" value="1"/>
</dbReference>
<dbReference type="SUPFAM" id="SSF52833">
    <property type="entry name" value="Thioredoxin-like"/>
    <property type="match status" value="1"/>
</dbReference>
<sequence>MGARSGFARYLLLLSMLCLPLTGWGSQNRLAGSPSSYLRAHAQQPIHWQTWSEAVIARAKRESKLIFVSVGYAACHWCHVMAQETFSDAKVAALLNRHFISIKIDRELRPDLDNHFIQTLRRLNGRAGWPANLFLTPDLQPIQGGVYFPPEPRYGIPSFTQVITTLAQQWREQPEQIVALQQKSIAPQPTNSSPHDARTATRHLWAARFDAVYGGFDEKRKFPRPSLLGFWLDEARYAGDDAARSRVEHTLATMAVSGMRDMAGGLFHRYGTEANWTPPHFEIMLYDNAQLAMRYLEAAQAWRSPAARRVASRLLDVLIRDFSLPGGCFAASSDAVAEELEGGYFTWQEEELDQLLGRQAEGFKERWFDPFGLTVAERHVLAAQELPQSLATLTAWQERDASHWHTLAQARQARVAAKRYDAQNSAWNGLTIQALAHGAAWLQRPDWQQVAQRCMERLLKQHQTHGTLRHVDFKGQLSQNSFVQDYTTTLLALLALYDGDLNPRWITTAEQLALEMLDRFQPAPGEPLQTRPVTEHTSLPPEIQVEDDPEPSANAMAVDSLYRLAAITGQRQLEQQAKAIYEKLQHHPKVRAGRAPALLRSDWSAPQWRLEVAIVGKRSDPLVQQLLQATRAEGEVGMVLTLREPSQQLPADWPISKKPQWDDQATAYTCQALRCLPPVHDAASLTAQLRMLKRDTVALVHEKSPRQ</sequence>
<feature type="domain" description="Spermatogenesis-associated protein 20-like TRX" evidence="1">
    <location>
        <begin position="27"/>
        <end position="183"/>
    </location>
</feature>
<evidence type="ECO:0000313" key="2">
    <source>
        <dbReference type="EMBL" id="CRH07767.1"/>
    </source>
</evidence>
<dbReference type="AlphaFoldDB" id="A0A1S7LNQ8"/>
<organism evidence="2">
    <name type="scientific">Magnetococcus massalia (strain MO-1)</name>
    <dbReference type="NCBI Taxonomy" id="451514"/>
    <lineage>
        <taxon>Bacteria</taxon>
        <taxon>Pseudomonadati</taxon>
        <taxon>Pseudomonadota</taxon>
        <taxon>Magnetococcia</taxon>
        <taxon>Magnetococcales</taxon>
        <taxon>Magnetococcaceae</taxon>
        <taxon>Magnetococcus</taxon>
    </lineage>
</organism>
<gene>
    <name evidence="2" type="ORF">MAGMO_3634</name>
</gene>
<proteinExistence type="predicted"/>